<keyword evidence="2" id="KW-0732">Signal</keyword>
<feature type="chain" id="PRO_5044810789" evidence="2">
    <location>
        <begin position="31"/>
        <end position="154"/>
    </location>
</feature>
<feature type="signal peptide" evidence="2">
    <location>
        <begin position="1"/>
        <end position="30"/>
    </location>
</feature>
<feature type="region of interest" description="Disordered" evidence="1">
    <location>
        <begin position="59"/>
        <end position="86"/>
    </location>
</feature>
<keyword evidence="4" id="KW-1185">Reference proteome</keyword>
<evidence type="ECO:0000313" key="4">
    <source>
        <dbReference type="Proteomes" id="UP001620626"/>
    </source>
</evidence>
<organism evidence="3 4">
    <name type="scientific">Heterodera trifolii</name>
    <dbReference type="NCBI Taxonomy" id="157864"/>
    <lineage>
        <taxon>Eukaryota</taxon>
        <taxon>Metazoa</taxon>
        <taxon>Ecdysozoa</taxon>
        <taxon>Nematoda</taxon>
        <taxon>Chromadorea</taxon>
        <taxon>Rhabditida</taxon>
        <taxon>Tylenchina</taxon>
        <taxon>Tylenchomorpha</taxon>
        <taxon>Tylenchoidea</taxon>
        <taxon>Heteroderidae</taxon>
        <taxon>Heteroderinae</taxon>
        <taxon>Heterodera</taxon>
    </lineage>
</organism>
<reference evidence="3 4" key="1">
    <citation type="submission" date="2024-10" db="EMBL/GenBank/DDBJ databases">
        <authorList>
            <person name="Kim D."/>
        </authorList>
    </citation>
    <scope>NUCLEOTIDE SEQUENCE [LARGE SCALE GENOMIC DNA]</scope>
    <source>
        <strain evidence="3">BH-2024</strain>
    </source>
</reference>
<dbReference type="EMBL" id="JBICBT010000775">
    <property type="protein sequence ID" value="KAL3101597.1"/>
    <property type="molecule type" value="Genomic_DNA"/>
</dbReference>
<protein>
    <submittedName>
        <fullName evidence="3">Uncharacterized protein</fullName>
    </submittedName>
</protein>
<name>A0ABD2KF85_9BILA</name>
<dbReference type="Proteomes" id="UP001620626">
    <property type="component" value="Unassembled WGS sequence"/>
</dbReference>
<feature type="region of interest" description="Disordered" evidence="1">
    <location>
        <begin position="97"/>
        <end position="116"/>
    </location>
</feature>
<evidence type="ECO:0000313" key="3">
    <source>
        <dbReference type="EMBL" id="KAL3101597.1"/>
    </source>
</evidence>
<sequence>MKFAHAPQIKFKAAIVLPLFVAVLFQFSMANDGDDDDPNSNNYPPSTTNLLKNVADKLSSQIDEEQNSNKSVAKASDKKVADNRSIGHKKGSLLGCLGSQNGNDGHHHHGTAGRDRIRKRDEHNTALYGAAIVGYGIGAFGCSGAGCGGGCGAC</sequence>
<proteinExistence type="predicted"/>
<evidence type="ECO:0000256" key="1">
    <source>
        <dbReference type="SAM" id="MobiDB-lite"/>
    </source>
</evidence>
<dbReference type="AlphaFoldDB" id="A0ABD2KF85"/>
<evidence type="ECO:0000256" key="2">
    <source>
        <dbReference type="SAM" id="SignalP"/>
    </source>
</evidence>
<comment type="caution">
    <text evidence="3">The sequence shown here is derived from an EMBL/GenBank/DDBJ whole genome shotgun (WGS) entry which is preliminary data.</text>
</comment>
<accession>A0ABD2KF85</accession>
<gene>
    <name evidence="3" type="ORF">niasHT_023117</name>
</gene>